<dbReference type="Proteomes" id="UP000034883">
    <property type="component" value="Chromosome"/>
</dbReference>
<organism evidence="1 2">
    <name type="scientific">Sandaracinus amylolyticus</name>
    <dbReference type="NCBI Taxonomy" id="927083"/>
    <lineage>
        <taxon>Bacteria</taxon>
        <taxon>Pseudomonadati</taxon>
        <taxon>Myxococcota</taxon>
        <taxon>Polyangia</taxon>
        <taxon>Polyangiales</taxon>
        <taxon>Sandaracinaceae</taxon>
        <taxon>Sandaracinus</taxon>
    </lineage>
</organism>
<evidence type="ECO:0000313" key="2">
    <source>
        <dbReference type="Proteomes" id="UP000034883"/>
    </source>
</evidence>
<reference evidence="1 2" key="1">
    <citation type="submission" date="2015-03" db="EMBL/GenBank/DDBJ databases">
        <title>Genome assembly of Sandaracinus amylolyticus DSM 53668.</title>
        <authorList>
            <person name="Sharma G."/>
            <person name="Subramanian S."/>
        </authorList>
    </citation>
    <scope>NUCLEOTIDE SEQUENCE [LARGE SCALE GENOMIC DNA]</scope>
    <source>
        <strain evidence="1 2">DSM 53668</strain>
    </source>
</reference>
<keyword evidence="2" id="KW-1185">Reference proteome</keyword>
<accession>A0A0F6YG32</accession>
<name>A0A0F6YG32_9BACT</name>
<dbReference type="STRING" id="927083.DB32_000521"/>
<evidence type="ECO:0000313" key="1">
    <source>
        <dbReference type="EMBL" id="AKF03372.1"/>
    </source>
</evidence>
<gene>
    <name evidence="1" type="ORF">DB32_000521</name>
</gene>
<dbReference type="KEGG" id="samy:DB32_000521"/>
<dbReference type="AlphaFoldDB" id="A0A0F6YG32"/>
<dbReference type="EMBL" id="CP011125">
    <property type="protein sequence ID" value="AKF03372.1"/>
    <property type="molecule type" value="Genomic_DNA"/>
</dbReference>
<sequence length="141" mass="15217">MMSLARALVVGLVGTAVLSAFEPLERRWLGHVPPYSLAALAARMRGVPIPIATRAALLLRWTYGPTWGVVYTRATRGIVPRHPVLEGIALATTICAFELAVIPAVGLVRPLRDWSRRELAALYAHTLAFGLAAGLTRRALA</sequence>
<proteinExistence type="predicted"/>
<protein>
    <submittedName>
        <fullName evidence="1">Uncharacterized protein</fullName>
    </submittedName>
</protein>